<feature type="compositionally biased region" description="Basic and acidic residues" evidence="1">
    <location>
        <begin position="157"/>
        <end position="196"/>
    </location>
</feature>
<name>A0AAE0D7W2_COLKA</name>
<protein>
    <submittedName>
        <fullName evidence="2">DNA repair protein rad5</fullName>
    </submittedName>
</protein>
<keyword evidence="3" id="KW-1185">Reference proteome</keyword>
<dbReference type="EMBL" id="VYYT01000189">
    <property type="protein sequence ID" value="KAK2758486.1"/>
    <property type="molecule type" value="Genomic_DNA"/>
</dbReference>
<proteinExistence type="predicted"/>
<feature type="region of interest" description="Disordered" evidence="1">
    <location>
        <begin position="63"/>
        <end position="102"/>
    </location>
</feature>
<evidence type="ECO:0000313" key="2">
    <source>
        <dbReference type="EMBL" id="KAK2758486.1"/>
    </source>
</evidence>
<dbReference type="AlphaFoldDB" id="A0AAE0D7W2"/>
<dbReference type="Proteomes" id="UP001281614">
    <property type="component" value="Unassembled WGS sequence"/>
</dbReference>
<feature type="region of interest" description="Disordered" evidence="1">
    <location>
        <begin position="1"/>
        <end position="38"/>
    </location>
</feature>
<feature type="compositionally biased region" description="Basic and acidic residues" evidence="1">
    <location>
        <begin position="70"/>
        <end position="93"/>
    </location>
</feature>
<evidence type="ECO:0000313" key="3">
    <source>
        <dbReference type="Proteomes" id="UP001281614"/>
    </source>
</evidence>
<organism evidence="2 3">
    <name type="scientific">Colletotrichum kahawae</name>
    <name type="common">Coffee berry disease fungus</name>
    <dbReference type="NCBI Taxonomy" id="34407"/>
    <lineage>
        <taxon>Eukaryota</taxon>
        <taxon>Fungi</taxon>
        <taxon>Dikarya</taxon>
        <taxon>Ascomycota</taxon>
        <taxon>Pezizomycotina</taxon>
        <taxon>Sordariomycetes</taxon>
        <taxon>Hypocreomycetidae</taxon>
        <taxon>Glomerellales</taxon>
        <taxon>Glomerellaceae</taxon>
        <taxon>Colletotrichum</taxon>
        <taxon>Colletotrichum gloeosporioides species complex</taxon>
    </lineage>
</organism>
<accession>A0AAE0D7W2</accession>
<feature type="region of interest" description="Disordered" evidence="1">
    <location>
        <begin position="119"/>
        <end position="210"/>
    </location>
</feature>
<evidence type="ECO:0000256" key="1">
    <source>
        <dbReference type="SAM" id="MobiDB-lite"/>
    </source>
</evidence>
<gene>
    <name evidence="2" type="ORF">CKAH01_05534</name>
</gene>
<comment type="caution">
    <text evidence="2">The sequence shown here is derived from an EMBL/GenBank/DDBJ whole genome shotgun (WGS) entry which is preliminary data.</text>
</comment>
<sequence>MDVLLRTLTRRNTSPPPRDGGNGRGRNRTRRDDAGGGHNRQFELILEMLARGLVEYAVRKYMPGQGGGGGERDRGSHDDRVRARGRDDEERHRGGVPNMDGDVLETIGKSILAKAIEKFGGGAEEERAGERNGAGVGGGRERTRGGSLDRYANSRALSREDRQDGESGGRRRRGQSEHGRRDSQEREPRHHDEQQQQRRHRRQGHGWTDYGPLKTELEALSNAIISLNERQPGHADCEFYDAFTERSGNVQEKIGAVMVRIREREERREERRGRRRS</sequence>
<reference evidence="2" key="1">
    <citation type="submission" date="2023-02" db="EMBL/GenBank/DDBJ databases">
        <title>Colletotrichum kahawae CIFC_Que2 genome sequencing and assembly.</title>
        <authorList>
            <person name="Baroncelli R."/>
        </authorList>
    </citation>
    <scope>NUCLEOTIDE SEQUENCE</scope>
    <source>
        <strain evidence="2">CIFC_Que2</strain>
    </source>
</reference>